<dbReference type="EMBL" id="JAUJYO010000021">
    <property type="protein sequence ID" value="KAK1284481.1"/>
    <property type="molecule type" value="Genomic_DNA"/>
</dbReference>
<proteinExistence type="predicted"/>
<evidence type="ECO:0000313" key="2">
    <source>
        <dbReference type="Proteomes" id="UP001180020"/>
    </source>
</evidence>
<comment type="caution">
    <text evidence="1">The sequence shown here is derived from an EMBL/GenBank/DDBJ whole genome shotgun (WGS) entry which is preliminary data.</text>
</comment>
<reference evidence="1" key="1">
    <citation type="journal article" date="2023" name="Nat. Commun.">
        <title>Diploid and tetraploid genomes of Acorus and the evolution of monocots.</title>
        <authorList>
            <person name="Ma L."/>
            <person name="Liu K.W."/>
            <person name="Li Z."/>
            <person name="Hsiao Y.Y."/>
            <person name="Qi Y."/>
            <person name="Fu T."/>
            <person name="Tang G.D."/>
            <person name="Zhang D."/>
            <person name="Sun W.H."/>
            <person name="Liu D.K."/>
            <person name="Li Y."/>
            <person name="Chen G.Z."/>
            <person name="Liu X.D."/>
            <person name="Liao X.Y."/>
            <person name="Jiang Y.T."/>
            <person name="Yu X."/>
            <person name="Hao Y."/>
            <person name="Huang J."/>
            <person name="Zhao X.W."/>
            <person name="Ke S."/>
            <person name="Chen Y.Y."/>
            <person name="Wu W.L."/>
            <person name="Hsu J.L."/>
            <person name="Lin Y.F."/>
            <person name="Huang M.D."/>
            <person name="Li C.Y."/>
            <person name="Huang L."/>
            <person name="Wang Z.W."/>
            <person name="Zhao X."/>
            <person name="Zhong W.Y."/>
            <person name="Peng D.H."/>
            <person name="Ahmad S."/>
            <person name="Lan S."/>
            <person name="Zhang J.S."/>
            <person name="Tsai W.C."/>
            <person name="Van de Peer Y."/>
            <person name="Liu Z.J."/>
        </authorList>
    </citation>
    <scope>NUCLEOTIDE SEQUENCE</scope>
    <source>
        <strain evidence="1">CP</strain>
    </source>
</reference>
<protein>
    <submittedName>
        <fullName evidence="1">Uncharacterized protein</fullName>
    </submittedName>
</protein>
<reference evidence="1" key="2">
    <citation type="submission" date="2023-06" db="EMBL/GenBank/DDBJ databases">
        <authorList>
            <person name="Ma L."/>
            <person name="Liu K.-W."/>
            <person name="Li Z."/>
            <person name="Hsiao Y.-Y."/>
            <person name="Qi Y."/>
            <person name="Fu T."/>
            <person name="Tang G."/>
            <person name="Zhang D."/>
            <person name="Sun W.-H."/>
            <person name="Liu D.-K."/>
            <person name="Li Y."/>
            <person name="Chen G.-Z."/>
            <person name="Liu X.-D."/>
            <person name="Liao X.-Y."/>
            <person name="Jiang Y.-T."/>
            <person name="Yu X."/>
            <person name="Hao Y."/>
            <person name="Huang J."/>
            <person name="Zhao X.-W."/>
            <person name="Ke S."/>
            <person name="Chen Y.-Y."/>
            <person name="Wu W.-L."/>
            <person name="Hsu J.-L."/>
            <person name="Lin Y.-F."/>
            <person name="Huang M.-D."/>
            <person name="Li C.-Y."/>
            <person name="Huang L."/>
            <person name="Wang Z.-W."/>
            <person name="Zhao X."/>
            <person name="Zhong W.-Y."/>
            <person name="Peng D.-H."/>
            <person name="Ahmad S."/>
            <person name="Lan S."/>
            <person name="Zhang J.-S."/>
            <person name="Tsai W.-C."/>
            <person name="Van De Peer Y."/>
            <person name="Liu Z.-J."/>
        </authorList>
    </citation>
    <scope>NUCLEOTIDE SEQUENCE</scope>
    <source>
        <strain evidence="1">CP</strain>
        <tissue evidence="1">Leaves</tissue>
    </source>
</reference>
<sequence length="285" mass="34160">MWRRLVKTLSKERYPSMRGILTSAFGWSAKENVYLPNLNIFKNDDSSLKIKALEKEIENLKSELFKPKDIRPGTLYMDTDHEFVPRKIVKEAYALFNQILESKIEAEGEDFLRVDSESYQLLPKLDLEELKHKYPLITESDYKNLLGDRILLFQLCKDIETRHKLMEFLLENDYEEGWNEEAEWLEKHRAELDQILSEIITYTNDKNIRSWFRTDPHLDSTSWHFFEVINEGSKFKSKEEKLTLLKEDRDKSLHDVKEWYRRIITYEDSEEDEVILQVYNGVYMP</sequence>
<dbReference type="Proteomes" id="UP001180020">
    <property type="component" value="Unassembled WGS sequence"/>
</dbReference>
<name>A0AAV9C6S0_ACOCL</name>
<evidence type="ECO:0000313" key="1">
    <source>
        <dbReference type="EMBL" id="KAK1284481.1"/>
    </source>
</evidence>
<keyword evidence="2" id="KW-1185">Reference proteome</keyword>
<organism evidence="1 2">
    <name type="scientific">Acorus calamus</name>
    <name type="common">Sweet flag</name>
    <dbReference type="NCBI Taxonomy" id="4465"/>
    <lineage>
        <taxon>Eukaryota</taxon>
        <taxon>Viridiplantae</taxon>
        <taxon>Streptophyta</taxon>
        <taxon>Embryophyta</taxon>
        <taxon>Tracheophyta</taxon>
        <taxon>Spermatophyta</taxon>
        <taxon>Magnoliopsida</taxon>
        <taxon>Liliopsida</taxon>
        <taxon>Acoraceae</taxon>
        <taxon>Acorus</taxon>
    </lineage>
</organism>
<accession>A0AAV9C6S0</accession>
<dbReference type="AlphaFoldDB" id="A0AAV9C6S0"/>
<gene>
    <name evidence="1" type="ORF">QJS10_CPB21g00564</name>
</gene>